<dbReference type="AlphaFoldDB" id="A0A3B0RUN4"/>
<keyword evidence="7" id="KW-0282">Flagellum</keyword>
<evidence type="ECO:0000256" key="1">
    <source>
        <dbReference type="ARBA" id="ARBA00004651"/>
    </source>
</evidence>
<sequence length="261" mass="26996">MEAFSSLALLSGVATENIMLAAAIFTRMSALAFFLPGLGERAVPVRVRLTAAMAVTLVISPVLMSGFTPPATIAHTVAMLVAEAVSGALIGFSIRIAVFAIQTAGAIASQSLSLAQLFGSNFGYQPESPIANLLMFAAVVVAVSSGLHFQAVSVLVVFYDIIPVGVFPGGSQTGEWAANRAAFAFSAAMSLALPFIVLGFMYNLAIGAANRAMPQLMVAFVGIPAVTLAGMMLLAMTAPMLLGIWLDMVGDLIGELMGYAQ</sequence>
<dbReference type="GO" id="GO:0005886">
    <property type="term" value="C:plasma membrane"/>
    <property type="evidence" value="ECO:0007669"/>
    <property type="project" value="UniProtKB-SubCell"/>
</dbReference>
<evidence type="ECO:0000256" key="6">
    <source>
        <dbReference type="SAM" id="Phobius"/>
    </source>
</evidence>
<feature type="transmembrane region" description="Helical" evidence="6">
    <location>
        <begin position="47"/>
        <end position="67"/>
    </location>
</feature>
<gene>
    <name evidence="7" type="ORF">MNBD_ALPHA05-2034</name>
</gene>
<dbReference type="PANTHER" id="PTHR30065">
    <property type="entry name" value="FLAGELLAR BIOSYNTHETIC PROTEIN FLIR"/>
    <property type="match status" value="1"/>
</dbReference>
<dbReference type="PANTHER" id="PTHR30065:SF8">
    <property type="entry name" value="FLAGELLAR BIOSYNTHETIC PROTEIN FLIR"/>
    <property type="match status" value="1"/>
</dbReference>
<feature type="transmembrane region" description="Helical" evidence="6">
    <location>
        <begin position="73"/>
        <end position="92"/>
    </location>
</feature>
<name>A0A3B0RUN4_9ZZZZ</name>
<dbReference type="InterPro" id="IPR002010">
    <property type="entry name" value="T3SS_IM_R"/>
</dbReference>
<protein>
    <submittedName>
        <fullName evidence="7">Flagellar biosynthesis protein FliR</fullName>
    </submittedName>
</protein>
<proteinExistence type="predicted"/>
<feature type="transmembrane region" description="Helical" evidence="6">
    <location>
        <begin position="182"/>
        <end position="204"/>
    </location>
</feature>
<dbReference type="GO" id="GO:0006605">
    <property type="term" value="P:protein targeting"/>
    <property type="evidence" value="ECO:0007669"/>
    <property type="project" value="InterPro"/>
</dbReference>
<evidence type="ECO:0000256" key="2">
    <source>
        <dbReference type="ARBA" id="ARBA00022475"/>
    </source>
</evidence>
<feature type="transmembrane region" description="Helical" evidence="6">
    <location>
        <begin position="18"/>
        <end position="35"/>
    </location>
</feature>
<dbReference type="PRINTS" id="PR00953">
    <property type="entry name" value="TYPE3IMRPROT"/>
</dbReference>
<evidence type="ECO:0000256" key="5">
    <source>
        <dbReference type="ARBA" id="ARBA00023136"/>
    </source>
</evidence>
<accession>A0A3B0RUN4</accession>
<keyword evidence="5 6" id="KW-0472">Membrane</keyword>
<keyword evidence="2" id="KW-1003">Cell membrane</keyword>
<keyword evidence="7" id="KW-0969">Cilium</keyword>
<keyword evidence="3 6" id="KW-0812">Transmembrane</keyword>
<comment type="subcellular location">
    <subcellularLocation>
        <location evidence="1">Cell membrane</location>
        <topology evidence="1">Multi-pass membrane protein</topology>
    </subcellularLocation>
</comment>
<reference evidence="7" key="1">
    <citation type="submission" date="2018-06" db="EMBL/GenBank/DDBJ databases">
        <authorList>
            <person name="Zhirakovskaya E."/>
        </authorList>
    </citation>
    <scope>NUCLEOTIDE SEQUENCE</scope>
</reference>
<feature type="transmembrane region" description="Helical" evidence="6">
    <location>
        <begin position="216"/>
        <end position="246"/>
    </location>
</feature>
<feature type="transmembrane region" description="Helical" evidence="6">
    <location>
        <begin position="133"/>
        <end position="162"/>
    </location>
</feature>
<keyword evidence="4 6" id="KW-1133">Transmembrane helix</keyword>
<keyword evidence="7" id="KW-0966">Cell projection</keyword>
<evidence type="ECO:0000313" key="7">
    <source>
        <dbReference type="EMBL" id="VAV92128.1"/>
    </source>
</evidence>
<evidence type="ECO:0000256" key="3">
    <source>
        <dbReference type="ARBA" id="ARBA00022692"/>
    </source>
</evidence>
<evidence type="ECO:0000256" key="4">
    <source>
        <dbReference type="ARBA" id="ARBA00022989"/>
    </source>
</evidence>
<dbReference type="Pfam" id="PF01311">
    <property type="entry name" value="Bac_export_1"/>
    <property type="match status" value="1"/>
</dbReference>
<organism evidence="7">
    <name type="scientific">hydrothermal vent metagenome</name>
    <dbReference type="NCBI Taxonomy" id="652676"/>
    <lineage>
        <taxon>unclassified sequences</taxon>
        <taxon>metagenomes</taxon>
        <taxon>ecological metagenomes</taxon>
    </lineage>
</organism>
<dbReference type="EMBL" id="UOEH01000081">
    <property type="protein sequence ID" value="VAV92128.1"/>
    <property type="molecule type" value="Genomic_DNA"/>
</dbReference>